<comment type="similarity">
    <text evidence="5 6">Belongs to the autoinducer synthase family.</text>
</comment>
<evidence type="ECO:0000256" key="2">
    <source>
        <dbReference type="ARBA" id="ARBA00022679"/>
    </source>
</evidence>
<organism evidence="7 8">
    <name type="scientific">Yoonia tamlensis</name>
    <dbReference type="NCBI Taxonomy" id="390270"/>
    <lineage>
        <taxon>Bacteria</taxon>
        <taxon>Pseudomonadati</taxon>
        <taxon>Pseudomonadota</taxon>
        <taxon>Alphaproteobacteria</taxon>
        <taxon>Rhodobacterales</taxon>
        <taxon>Paracoccaceae</taxon>
        <taxon>Yoonia</taxon>
    </lineage>
</organism>
<evidence type="ECO:0000256" key="6">
    <source>
        <dbReference type="RuleBase" id="RU361135"/>
    </source>
</evidence>
<keyword evidence="3 6" id="KW-0949">S-adenosyl-L-methionine</keyword>
<dbReference type="SUPFAM" id="SSF55729">
    <property type="entry name" value="Acyl-CoA N-acyltransferases (Nat)"/>
    <property type="match status" value="1"/>
</dbReference>
<keyword evidence="8" id="KW-1185">Reference proteome</keyword>
<dbReference type="PANTHER" id="PTHR39322:SF1">
    <property type="entry name" value="ISOVALERYL-HOMOSERINE LACTONE SYNTHASE"/>
    <property type="match status" value="1"/>
</dbReference>
<reference evidence="8" key="1">
    <citation type="submission" date="2016-10" db="EMBL/GenBank/DDBJ databases">
        <authorList>
            <person name="Varghese N."/>
            <person name="Submissions S."/>
        </authorList>
    </citation>
    <scope>NUCLEOTIDE SEQUENCE [LARGE SCALE GENOMIC DNA]</scope>
    <source>
        <strain evidence="8">DSM 26879</strain>
    </source>
</reference>
<dbReference type="GO" id="GO:0007165">
    <property type="term" value="P:signal transduction"/>
    <property type="evidence" value="ECO:0007669"/>
    <property type="project" value="TreeGrafter"/>
</dbReference>
<keyword evidence="4 5" id="KW-0071">Autoinducer synthesis</keyword>
<dbReference type="RefSeq" id="WP_090199989.1">
    <property type="nucleotide sequence ID" value="NZ_FOYP01000001.1"/>
</dbReference>
<dbReference type="InterPro" id="IPR001690">
    <property type="entry name" value="Autoind_synthase"/>
</dbReference>
<dbReference type="STRING" id="390270.SAMN04488005_2287"/>
<dbReference type="EMBL" id="FOYP01000001">
    <property type="protein sequence ID" value="SFR46757.1"/>
    <property type="molecule type" value="Genomic_DNA"/>
</dbReference>
<evidence type="ECO:0000256" key="4">
    <source>
        <dbReference type="ARBA" id="ARBA00022929"/>
    </source>
</evidence>
<evidence type="ECO:0000256" key="5">
    <source>
        <dbReference type="PROSITE-ProRule" id="PRU00533"/>
    </source>
</evidence>
<comment type="catalytic activity">
    <reaction evidence="6">
        <text>a fatty acyl-[ACP] + S-adenosyl-L-methionine = an N-acyl-L-homoserine lactone + S-methyl-5'-thioadenosine + holo-[ACP] + H(+)</text>
        <dbReference type="Rhea" id="RHEA:10096"/>
        <dbReference type="Rhea" id="RHEA-COMP:9685"/>
        <dbReference type="Rhea" id="RHEA-COMP:14125"/>
        <dbReference type="ChEBI" id="CHEBI:15378"/>
        <dbReference type="ChEBI" id="CHEBI:17509"/>
        <dbReference type="ChEBI" id="CHEBI:55474"/>
        <dbReference type="ChEBI" id="CHEBI:59789"/>
        <dbReference type="ChEBI" id="CHEBI:64479"/>
        <dbReference type="ChEBI" id="CHEBI:138651"/>
        <dbReference type="EC" id="2.3.1.184"/>
    </reaction>
</comment>
<evidence type="ECO:0000256" key="3">
    <source>
        <dbReference type="ARBA" id="ARBA00022691"/>
    </source>
</evidence>
<evidence type="ECO:0000256" key="1">
    <source>
        <dbReference type="ARBA" id="ARBA00022654"/>
    </source>
</evidence>
<dbReference type="Proteomes" id="UP000199478">
    <property type="component" value="Unassembled WGS sequence"/>
</dbReference>
<keyword evidence="2 6" id="KW-0808">Transferase</keyword>
<dbReference type="InterPro" id="IPR016181">
    <property type="entry name" value="Acyl_CoA_acyltransferase"/>
</dbReference>
<sequence length="211" mass="23876">MLRYIYGTDLARLPILKHSMHKDRAVQFADRLKWAVTVDAQGEEHDEYDAMNPLYVIWENPDGTHGGSMRFLPTSERTMVNDHFANLLNGERIESPFIWECTRFVLGQQATPRVAAAMMLAGGELMRAFSLTHLLGVFDPRMVRIYSMIGASPEVLGSAGTGRDKISVGLWPFRPEDRTRVLRRAQVTSEQSEAWFDLSFGKSIQAMQKVA</sequence>
<dbReference type="PROSITE" id="PS51187">
    <property type="entry name" value="AUTOINDUCER_SYNTH_2"/>
    <property type="match status" value="1"/>
</dbReference>
<dbReference type="GO" id="GO:0009372">
    <property type="term" value="P:quorum sensing"/>
    <property type="evidence" value="ECO:0007669"/>
    <property type="project" value="UniProtKB-UniRule"/>
</dbReference>
<dbReference type="PANTHER" id="PTHR39322">
    <property type="entry name" value="ACYL-HOMOSERINE-LACTONE SYNTHASE"/>
    <property type="match status" value="1"/>
</dbReference>
<dbReference type="Pfam" id="PF00765">
    <property type="entry name" value="Autoind_synth"/>
    <property type="match status" value="1"/>
</dbReference>
<evidence type="ECO:0000313" key="8">
    <source>
        <dbReference type="Proteomes" id="UP000199478"/>
    </source>
</evidence>
<protein>
    <recommendedName>
        <fullName evidence="6">Acyl-homoserine-lactone synthase</fullName>
        <ecNumber evidence="6">2.3.1.184</ecNumber>
    </recommendedName>
    <alternativeName>
        <fullName evidence="6">Autoinducer synthesis protein</fullName>
    </alternativeName>
</protein>
<accession>A0A1I6GXH5</accession>
<keyword evidence="1 5" id="KW-0673">Quorum sensing</keyword>
<evidence type="ECO:0000313" key="7">
    <source>
        <dbReference type="EMBL" id="SFR46757.1"/>
    </source>
</evidence>
<dbReference type="GO" id="GO:0061579">
    <property type="term" value="F:N-acyl homoserine lactone synthase activity"/>
    <property type="evidence" value="ECO:0007669"/>
    <property type="project" value="UniProtKB-UniRule"/>
</dbReference>
<dbReference type="PRINTS" id="PR01549">
    <property type="entry name" value="AUTOINDCRSYN"/>
</dbReference>
<dbReference type="Gene3D" id="3.40.630.30">
    <property type="match status" value="1"/>
</dbReference>
<dbReference type="EC" id="2.3.1.184" evidence="6"/>
<dbReference type="AlphaFoldDB" id="A0A1I6GXH5"/>
<proteinExistence type="inferred from homology"/>
<gene>
    <name evidence="7" type="ORF">SAMN04488005_2287</name>
</gene>
<dbReference type="OrthoDB" id="6169313at2"/>
<name>A0A1I6GXH5_9RHOB</name>